<dbReference type="Pfam" id="PF02674">
    <property type="entry name" value="Colicin_V"/>
    <property type="match status" value="1"/>
</dbReference>
<keyword evidence="3 6" id="KW-1133">Transmembrane helix</keyword>
<dbReference type="GO" id="GO:0009403">
    <property type="term" value="P:toxin biosynthetic process"/>
    <property type="evidence" value="ECO:0007669"/>
    <property type="project" value="InterPro"/>
</dbReference>
<evidence type="ECO:0000256" key="5">
    <source>
        <dbReference type="SAM" id="Coils"/>
    </source>
</evidence>
<evidence type="ECO:0000256" key="2">
    <source>
        <dbReference type="ARBA" id="ARBA00022692"/>
    </source>
</evidence>
<evidence type="ECO:0000313" key="8">
    <source>
        <dbReference type="Proteomes" id="UP000623269"/>
    </source>
</evidence>
<accession>A0A8J7GZ84</accession>
<gene>
    <name evidence="7" type="ORF">I5677_09495</name>
</gene>
<evidence type="ECO:0000313" key="7">
    <source>
        <dbReference type="EMBL" id="MBH1941124.1"/>
    </source>
</evidence>
<sequence length="224" mass="25210">MNWLLIFVVGFIAVNALIGYKVGFIKTVFSMFSLILAILLTATISPTVNNILKNNENVYSKVREKVEQALEMNNEEIETSQEDTYIEGLFLPKSIRDNLIENKESKVGEFKDYLVTNITDIIIKAIAFSASFVVILIVLWIISFALNIISKLPVLKQINKFTGFFAGLLHGFIIIWLLSILLTVFSGTSFGKEAFIMIEDSEILSLIYDNNLLLGFIINATKLL</sequence>
<dbReference type="GO" id="GO:0016020">
    <property type="term" value="C:membrane"/>
    <property type="evidence" value="ECO:0007669"/>
    <property type="project" value="UniProtKB-SubCell"/>
</dbReference>
<dbReference type="AlphaFoldDB" id="A0A8J7GZ84"/>
<organism evidence="7 8">
    <name type="scientific">Mobilitalea sibirica</name>
    <dbReference type="NCBI Taxonomy" id="1462919"/>
    <lineage>
        <taxon>Bacteria</taxon>
        <taxon>Bacillati</taxon>
        <taxon>Bacillota</taxon>
        <taxon>Clostridia</taxon>
        <taxon>Lachnospirales</taxon>
        <taxon>Lachnospiraceae</taxon>
        <taxon>Mobilitalea</taxon>
    </lineage>
</organism>
<evidence type="ECO:0000256" key="3">
    <source>
        <dbReference type="ARBA" id="ARBA00022989"/>
    </source>
</evidence>
<feature type="transmembrane region" description="Helical" evidence="6">
    <location>
        <begin position="161"/>
        <end position="185"/>
    </location>
</feature>
<name>A0A8J7GZ84_9FIRM</name>
<evidence type="ECO:0000256" key="1">
    <source>
        <dbReference type="ARBA" id="ARBA00004141"/>
    </source>
</evidence>
<dbReference type="Proteomes" id="UP000623269">
    <property type="component" value="Unassembled WGS sequence"/>
</dbReference>
<keyword evidence="4 6" id="KW-0472">Membrane</keyword>
<feature type="coiled-coil region" evidence="5">
    <location>
        <begin position="52"/>
        <end position="83"/>
    </location>
</feature>
<keyword evidence="2 6" id="KW-0812">Transmembrane</keyword>
<comment type="caution">
    <text evidence="7">The sequence shown here is derived from an EMBL/GenBank/DDBJ whole genome shotgun (WGS) entry which is preliminary data.</text>
</comment>
<dbReference type="InterPro" id="IPR003825">
    <property type="entry name" value="Colicin-V_CvpA"/>
</dbReference>
<evidence type="ECO:0000256" key="4">
    <source>
        <dbReference type="ARBA" id="ARBA00023136"/>
    </source>
</evidence>
<comment type="subcellular location">
    <subcellularLocation>
        <location evidence="1">Membrane</location>
        <topology evidence="1">Multi-pass membrane protein</topology>
    </subcellularLocation>
</comment>
<keyword evidence="5" id="KW-0175">Coiled coil</keyword>
<feature type="transmembrane region" description="Helical" evidence="6">
    <location>
        <begin position="29"/>
        <end position="52"/>
    </location>
</feature>
<proteinExistence type="predicted"/>
<dbReference type="RefSeq" id="WP_197661343.1">
    <property type="nucleotide sequence ID" value="NZ_JAEAGR010000008.1"/>
</dbReference>
<reference evidence="7" key="1">
    <citation type="submission" date="2020-12" db="EMBL/GenBank/DDBJ databases">
        <title>M. sibirica DSM 26468T genome.</title>
        <authorList>
            <person name="Thieme N."/>
            <person name="Rettenmaier R."/>
            <person name="Zverlov V."/>
            <person name="Liebl W."/>
        </authorList>
    </citation>
    <scope>NUCLEOTIDE SEQUENCE</scope>
    <source>
        <strain evidence="7">DSM 26468</strain>
    </source>
</reference>
<keyword evidence="8" id="KW-1185">Reference proteome</keyword>
<protein>
    <submittedName>
        <fullName evidence="7">CvpA family protein</fullName>
    </submittedName>
</protein>
<dbReference type="EMBL" id="JAEAGR010000008">
    <property type="protein sequence ID" value="MBH1941124.1"/>
    <property type="molecule type" value="Genomic_DNA"/>
</dbReference>
<evidence type="ECO:0000256" key="6">
    <source>
        <dbReference type="SAM" id="Phobius"/>
    </source>
</evidence>
<feature type="transmembrane region" description="Helical" evidence="6">
    <location>
        <begin position="121"/>
        <end position="149"/>
    </location>
</feature>